<accession>A0A427ANI1</accession>
<dbReference type="Gene3D" id="1.10.238.10">
    <property type="entry name" value="EF-hand"/>
    <property type="match status" value="1"/>
</dbReference>
<dbReference type="InterPro" id="IPR002048">
    <property type="entry name" value="EF_hand_dom"/>
</dbReference>
<dbReference type="PROSITE" id="PS50222">
    <property type="entry name" value="EF_HAND_2"/>
    <property type="match status" value="1"/>
</dbReference>
<dbReference type="InterPro" id="IPR011992">
    <property type="entry name" value="EF-hand-dom_pair"/>
</dbReference>
<dbReference type="Proteomes" id="UP000287651">
    <property type="component" value="Unassembled WGS sequence"/>
</dbReference>
<reference evidence="2 3" key="1">
    <citation type="journal article" date="2014" name="Agronomy (Basel)">
        <title>A Draft Genome Sequence for Ensete ventricosum, the Drought-Tolerant Tree Against Hunger.</title>
        <authorList>
            <person name="Harrison J."/>
            <person name="Moore K.A."/>
            <person name="Paszkiewicz K."/>
            <person name="Jones T."/>
            <person name="Grant M."/>
            <person name="Ambacheew D."/>
            <person name="Muzemil S."/>
            <person name="Studholme D.J."/>
        </authorList>
    </citation>
    <scope>NUCLEOTIDE SEQUENCE [LARGE SCALE GENOMIC DNA]</scope>
</reference>
<organism evidence="2 3">
    <name type="scientific">Ensete ventricosum</name>
    <name type="common">Abyssinian banana</name>
    <name type="synonym">Musa ensete</name>
    <dbReference type="NCBI Taxonomy" id="4639"/>
    <lineage>
        <taxon>Eukaryota</taxon>
        <taxon>Viridiplantae</taxon>
        <taxon>Streptophyta</taxon>
        <taxon>Embryophyta</taxon>
        <taxon>Tracheophyta</taxon>
        <taxon>Spermatophyta</taxon>
        <taxon>Magnoliopsida</taxon>
        <taxon>Liliopsida</taxon>
        <taxon>Zingiberales</taxon>
        <taxon>Musaceae</taxon>
        <taxon>Ensete</taxon>
    </lineage>
</organism>
<protein>
    <recommendedName>
        <fullName evidence="1">EF-hand domain-containing protein</fullName>
    </recommendedName>
</protein>
<dbReference type="AlphaFoldDB" id="A0A427ANI1"/>
<evidence type="ECO:0000259" key="1">
    <source>
        <dbReference type="PROSITE" id="PS50222"/>
    </source>
</evidence>
<sequence length="142" mass="16414">MSFYSECCKSFVPDSLTVLKAYHIVIPFHYAPGAYYEVCFCSYALASSLSSFNMYFMPSIHKQMGLDEFKELLRGADENNDGGLSQTELCKALRVTGIRFPRFRAWLSVRKFDLNRNGVIDGDRELEKLLRYAEQNWNIIVK</sequence>
<dbReference type="GO" id="GO:0005509">
    <property type="term" value="F:calcium ion binding"/>
    <property type="evidence" value="ECO:0007669"/>
    <property type="project" value="InterPro"/>
</dbReference>
<evidence type="ECO:0000313" key="2">
    <source>
        <dbReference type="EMBL" id="RRT77778.1"/>
    </source>
</evidence>
<comment type="caution">
    <text evidence="2">The sequence shown here is derived from an EMBL/GenBank/DDBJ whole genome shotgun (WGS) entry which is preliminary data.</text>
</comment>
<proteinExistence type="predicted"/>
<dbReference type="EMBL" id="AMZH03001839">
    <property type="protein sequence ID" value="RRT77778.1"/>
    <property type="molecule type" value="Genomic_DNA"/>
</dbReference>
<dbReference type="SUPFAM" id="SSF47473">
    <property type="entry name" value="EF-hand"/>
    <property type="match status" value="1"/>
</dbReference>
<gene>
    <name evidence="2" type="ORF">B296_00026241</name>
</gene>
<name>A0A427ANI1_ENSVE</name>
<feature type="domain" description="EF-hand" evidence="1">
    <location>
        <begin position="64"/>
        <end position="99"/>
    </location>
</feature>
<evidence type="ECO:0000313" key="3">
    <source>
        <dbReference type="Proteomes" id="UP000287651"/>
    </source>
</evidence>